<dbReference type="SUPFAM" id="SSF56176">
    <property type="entry name" value="FAD-binding/transporter-associated domain-like"/>
    <property type="match status" value="1"/>
</dbReference>
<keyword evidence="1" id="KW-0285">Flavoprotein</keyword>
<dbReference type="Pfam" id="PF00941">
    <property type="entry name" value="FAD_binding_5"/>
    <property type="match status" value="1"/>
</dbReference>
<name>A0A7Z2VW35_9BURK</name>
<dbReference type="AlphaFoldDB" id="A0A7Z2VW35"/>
<feature type="domain" description="FAD-binding PCMH-type" evidence="2">
    <location>
        <begin position="1"/>
        <end position="222"/>
    </location>
</feature>
<keyword evidence="1" id="KW-0274">FAD</keyword>
<dbReference type="InterPro" id="IPR036683">
    <property type="entry name" value="CO_DH_flav_C_dom_sf"/>
</dbReference>
<proteinExistence type="predicted"/>
<dbReference type="PROSITE" id="PS51387">
    <property type="entry name" value="FAD_PCMH"/>
    <property type="match status" value="1"/>
</dbReference>
<sequence>MQSIFYDRANDVDHAIELARQPGAKFIGGGTNLLDLYKSGIEKPLRLVDVSRLPLAAIEETADGGLRIGAMATNTAAANHPLVRRRYRLLSEALLNGASTQLRNMATVGGNLLQRTRCHYFTDPAFEHCNKRDPGSGCDAIDGHNRIHAILGASPDCIATHPSDMAVALAALDAVVHLRGPDGARQVPLLDFHRLPEDRPQDDTVIRPGELVTAVELPPSRWGEHAHYLKVRDRASYAFALVSVAAALELDGDTVRDARIVLGGVAHKPWRAYAAEDVLRGQALHSDVLARAAAAAVQGARPCRDNAFKVELARRAVVRAIRNAANPPQTAAPTGANVIPIVPAASNPGDQA</sequence>
<dbReference type="GO" id="GO:0016491">
    <property type="term" value="F:oxidoreductase activity"/>
    <property type="evidence" value="ECO:0007669"/>
    <property type="project" value="InterPro"/>
</dbReference>
<dbReference type="InterPro" id="IPR016169">
    <property type="entry name" value="FAD-bd_PCMH_sub2"/>
</dbReference>
<dbReference type="InterPro" id="IPR016167">
    <property type="entry name" value="FAD-bd_PCMH_sub1"/>
</dbReference>
<protein>
    <submittedName>
        <fullName evidence="3">Xanthine dehydrogenase family protein subunit M</fullName>
    </submittedName>
</protein>
<dbReference type="InterPro" id="IPR005107">
    <property type="entry name" value="CO_DH_flav_C"/>
</dbReference>
<organism evidence="3 4">
    <name type="scientific">Massilia forsythiae</name>
    <dbReference type="NCBI Taxonomy" id="2728020"/>
    <lineage>
        <taxon>Bacteria</taxon>
        <taxon>Pseudomonadati</taxon>
        <taxon>Pseudomonadota</taxon>
        <taxon>Betaproteobacteria</taxon>
        <taxon>Burkholderiales</taxon>
        <taxon>Oxalobacteraceae</taxon>
        <taxon>Telluria group</taxon>
        <taxon>Massilia</taxon>
    </lineage>
</organism>
<dbReference type="Gene3D" id="3.30.390.50">
    <property type="entry name" value="CO dehydrogenase flavoprotein, C-terminal domain"/>
    <property type="match status" value="1"/>
</dbReference>
<dbReference type="PANTHER" id="PTHR42659">
    <property type="entry name" value="XANTHINE DEHYDROGENASE SUBUNIT C-RELATED"/>
    <property type="match status" value="1"/>
</dbReference>
<gene>
    <name evidence="3" type="ORF">HH212_09395</name>
</gene>
<dbReference type="Gene3D" id="3.30.465.10">
    <property type="match status" value="2"/>
</dbReference>
<dbReference type="InterPro" id="IPR051312">
    <property type="entry name" value="Diverse_Substr_Oxidored"/>
</dbReference>
<accession>A0A7Z2VW35</accession>
<dbReference type="KEGG" id="mfy:HH212_09395"/>
<dbReference type="InterPro" id="IPR002346">
    <property type="entry name" value="Mopterin_DH_FAD-bd"/>
</dbReference>
<reference evidence="3 4" key="1">
    <citation type="submission" date="2020-04" db="EMBL/GenBank/DDBJ databases">
        <title>Genome sequencing of novel species.</title>
        <authorList>
            <person name="Heo J."/>
            <person name="Kim S.-J."/>
            <person name="Kim J.-S."/>
            <person name="Hong S.-B."/>
            <person name="Kwon S.-W."/>
        </authorList>
    </citation>
    <scope>NUCLEOTIDE SEQUENCE [LARGE SCALE GENOMIC DNA]</scope>
    <source>
        <strain evidence="3 4">GN2-R2</strain>
    </source>
</reference>
<dbReference type="Gene3D" id="3.30.43.10">
    <property type="entry name" value="Uridine Diphospho-n-acetylenolpyruvylglucosamine Reductase, domain 2"/>
    <property type="match status" value="1"/>
</dbReference>
<evidence type="ECO:0000313" key="3">
    <source>
        <dbReference type="EMBL" id="QJE00209.1"/>
    </source>
</evidence>
<evidence type="ECO:0000256" key="1">
    <source>
        <dbReference type="ARBA" id="ARBA00022827"/>
    </source>
</evidence>
<dbReference type="SUPFAM" id="SSF55447">
    <property type="entry name" value="CO dehydrogenase flavoprotein C-terminal domain-like"/>
    <property type="match status" value="1"/>
</dbReference>
<dbReference type="InterPro" id="IPR036318">
    <property type="entry name" value="FAD-bd_PCMH-like_sf"/>
</dbReference>
<dbReference type="GO" id="GO:0071949">
    <property type="term" value="F:FAD binding"/>
    <property type="evidence" value="ECO:0007669"/>
    <property type="project" value="InterPro"/>
</dbReference>
<evidence type="ECO:0000313" key="4">
    <source>
        <dbReference type="Proteomes" id="UP000502415"/>
    </source>
</evidence>
<keyword evidence="4" id="KW-1185">Reference proteome</keyword>
<dbReference type="SMART" id="SM01092">
    <property type="entry name" value="CO_deh_flav_C"/>
    <property type="match status" value="1"/>
</dbReference>
<dbReference type="RefSeq" id="WP_170202242.1">
    <property type="nucleotide sequence ID" value="NZ_CP051685.1"/>
</dbReference>
<dbReference type="Pfam" id="PF03450">
    <property type="entry name" value="CO_deh_flav_C"/>
    <property type="match status" value="1"/>
</dbReference>
<evidence type="ECO:0000259" key="2">
    <source>
        <dbReference type="PROSITE" id="PS51387"/>
    </source>
</evidence>
<dbReference type="EMBL" id="CP051685">
    <property type="protein sequence ID" value="QJE00209.1"/>
    <property type="molecule type" value="Genomic_DNA"/>
</dbReference>
<dbReference type="Proteomes" id="UP000502415">
    <property type="component" value="Chromosome"/>
</dbReference>
<dbReference type="PANTHER" id="PTHR42659:SF1">
    <property type="entry name" value="OXIDOREDUCTASE"/>
    <property type="match status" value="1"/>
</dbReference>
<dbReference type="InterPro" id="IPR016166">
    <property type="entry name" value="FAD-bd_PCMH"/>
</dbReference>